<evidence type="ECO:0000313" key="3">
    <source>
        <dbReference type="Proteomes" id="UP000278627"/>
    </source>
</evidence>
<feature type="region of interest" description="Disordered" evidence="1">
    <location>
        <begin position="59"/>
        <end position="89"/>
    </location>
</feature>
<feature type="region of interest" description="Disordered" evidence="1">
    <location>
        <begin position="1"/>
        <end position="44"/>
    </location>
</feature>
<dbReference type="Proteomes" id="UP000278627">
    <property type="component" value="Unassembled WGS sequence"/>
</dbReference>
<gene>
    <name evidence="2" type="ORF">BPAG_LOCUS7103</name>
</gene>
<organism evidence="4">
    <name type="scientific">Brugia pahangi</name>
    <name type="common">Filarial nematode worm</name>
    <dbReference type="NCBI Taxonomy" id="6280"/>
    <lineage>
        <taxon>Eukaryota</taxon>
        <taxon>Metazoa</taxon>
        <taxon>Ecdysozoa</taxon>
        <taxon>Nematoda</taxon>
        <taxon>Chromadorea</taxon>
        <taxon>Rhabditida</taxon>
        <taxon>Spirurina</taxon>
        <taxon>Spiruromorpha</taxon>
        <taxon>Filarioidea</taxon>
        <taxon>Onchocercidae</taxon>
        <taxon>Brugia</taxon>
    </lineage>
</organism>
<sequence length="89" mass="9878">LQQTSGPAAVPSADNAAQVPNVGGVPQVDQQNLEDSENDDDVDDVIRQRQVPMEVVELAALNERDRENNSPLEHDGEYEQRRRDADARI</sequence>
<dbReference type="STRING" id="6280.A0A0N4TFZ8"/>
<reference evidence="2 3" key="2">
    <citation type="submission" date="2018-11" db="EMBL/GenBank/DDBJ databases">
        <authorList>
            <consortium name="Pathogen Informatics"/>
        </authorList>
    </citation>
    <scope>NUCLEOTIDE SEQUENCE [LARGE SCALE GENOMIC DNA]</scope>
</reference>
<keyword evidence="3" id="KW-1185">Reference proteome</keyword>
<feature type="compositionally biased region" description="Basic and acidic residues" evidence="1">
    <location>
        <begin position="62"/>
        <end position="89"/>
    </location>
</feature>
<name>A0A0N4TFZ8_BRUPA</name>
<evidence type="ECO:0000256" key="1">
    <source>
        <dbReference type="SAM" id="MobiDB-lite"/>
    </source>
</evidence>
<feature type="compositionally biased region" description="Acidic residues" evidence="1">
    <location>
        <begin position="32"/>
        <end position="43"/>
    </location>
</feature>
<evidence type="ECO:0000313" key="2">
    <source>
        <dbReference type="EMBL" id="VDN88289.1"/>
    </source>
</evidence>
<evidence type="ECO:0000313" key="4">
    <source>
        <dbReference type="WBParaSite" id="BPAG_0000713601-mRNA-1"/>
    </source>
</evidence>
<protein>
    <submittedName>
        <fullName evidence="4">Nucleocapsid protein</fullName>
    </submittedName>
</protein>
<accession>A0A0N4TFZ8</accession>
<dbReference type="AlphaFoldDB" id="A0A0N4TFZ8"/>
<dbReference type="EMBL" id="UZAD01007527">
    <property type="protein sequence ID" value="VDN88289.1"/>
    <property type="molecule type" value="Genomic_DNA"/>
</dbReference>
<reference evidence="4" key="1">
    <citation type="submission" date="2017-02" db="UniProtKB">
        <authorList>
            <consortium name="WormBaseParasite"/>
        </authorList>
    </citation>
    <scope>IDENTIFICATION</scope>
</reference>
<proteinExistence type="predicted"/>
<dbReference type="WBParaSite" id="BPAG_0000713601-mRNA-1">
    <property type="protein sequence ID" value="BPAG_0000713601-mRNA-1"/>
    <property type="gene ID" value="BPAG_0000713601"/>
</dbReference>